<evidence type="ECO:0000313" key="1">
    <source>
        <dbReference type="EMBL" id="MCY0386478.1"/>
    </source>
</evidence>
<name>A0ABT3ZKK7_9BURK</name>
<reference evidence="1" key="1">
    <citation type="submission" date="2022-11" db="EMBL/GenBank/DDBJ databases">
        <title>Robbsia betulipollinis sp. nov., isolated from pollen of birch (Betula pendula).</title>
        <authorList>
            <person name="Shi H."/>
            <person name="Ambika Manirajan B."/>
            <person name="Ratering S."/>
            <person name="Geissler-Plaum R."/>
            <person name="Schnell S."/>
        </authorList>
    </citation>
    <scope>NUCLEOTIDE SEQUENCE</scope>
    <source>
        <strain evidence="1">Bb-Pol-6</strain>
    </source>
</reference>
<accession>A0ABT3ZKK7</accession>
<proteinExistence type="predicted"/>
<keyword evidence="2" id="KW-1185">Reference proteome</keyword>
<protein>
    <submittedName>
        <fullName evidence="1">Uncharacterized protein</fullName>
    </submittedName>
</protein>
<dbReference type="EMBL" id="JAPMXC010000001">
    <property type="protein sequence ID" value="MCY0386478.1"/>
    <property type="molecule type" value="Genomic_DNA"/>
</dbReference>
<sequence>MRQTSLDTAIASLNLLSCLRRQPERQQLFLEHKARAIADVVTLAFDESDAERQEALFSLVRVIDLI</sequence>
<dbReference type="Proteomes" id="UP001082899">
    <property type="component" value="Unassembled WGS sequence"/>
</dbReference>
<organism evidence="1 2">
    <name type="scientific">Robbsia betulipollinis</name>
    <dbReference type="NCBI Taxonomy" id="2981849"/>
    <lineage>
        <taxon>Bacteria</taxon>
        <taxon>Pseudomonadati</taxon>
        <taxon>Pseudomonadota</taxon>
        <taxon>Betaproteobacteria</taxon>
        <taxon>Burkholderiales</taxon>
        <taxon>Burkholderiaceae</taxon>
        <taxon>Robbsia</taxon>
    </lineage>
</organism>
<gene>
    <name evidence="1" type="ORF">OVY01_04315</name>
</gene>
<evidence type="ECO:0000313" key="2">
    <source>
        <dbReference type="Proteomes" id="UP001082899"/>
    </source>
</evidence>
<comment type="caution">
    <text evidence="1">The sequence shown here is derived from an EMBL/GenBank/DDBJ whole genome shotgun (WGS) entry which is preliminary data.</text>
</comment>
<dbReference type="RefSeq" id="WP_267845907.1">
    <property type="nucleotide sequence ID" value="NZ_JAPMXC010000001.1"/>
</dbReference>